<evidence type="ECO:0000313" key="5">
    <source>
        <dbReference type="Proteomes" id="UP000799302"/>
    </source>
</evidence>
<reference evidence="4" key="1">
    <citation type="journal article" date="2020" name="Stud. Mycol.">
        <title>101 Dothideomycetes genomes: a test case for predicting lifestyles and emergence of pathogens.</title>
        <authorList>
            <person name="Haridas S."/>
            <person name="Albert R."/>
            <person name="Binder M."/>
            <person name="Bloem J."/>
            <person name="Labutti K."/>
            <person name="Salamov A."/>
            <person name="Andreopoulos B."/>
            <person name="Baker S."/>
            <person name="Barry K."/>
            <person name="Bills G."/>
            <person name="Bluhm B."/>
            <person name="Cannon C."/>
            <person name="Castanera R."/>
            <person name="Culley D."/>
            <person name="Daum C."/>
            <person name="Ezra D."/>
            <person name="Gonzalez J."/>
            <person name="Henrissat B."/>
            <person name="Kuo A."/>
            <person name="Liang C."/>
            <person name="Lipzen A."/>
            <person name="Lutzoni F."/>
            <person name="Magnuson J."/>
            <person name="Mondo S."/>
            <person name="Nolan M."/>
            <person name="Ohm R."/>
            <person name="Pangilinan J."/>
            <person name="Park H.-J."/>
            <person name="Ramirez L."/>
            <person name="Alfaro M."/>
            <person name="Sun H."/>
            <person name="Tritt A."/>
            <person name="Yoshinaga Y."/>
            <person name="Zwiers L.-H."/>
            <person name="Turgeon B."/>
            <person name="Goodwin S."/>
            <person name="Spatafora J."/>
            <person name="Crous P."/>
            <person name="Grigoriev I."/>
        </authorList>
    </citation>
    <scope>NUCLEOTIDE SEQUENCE</scope>
    <source>
        <strain evidence="4">CBS 115976</strain>
    </source>
</reference>
<feature type="compositionally biased region" description="Basic and acidic residues" evidence="3">
    <location>
        <begin position="259"/>
        <end position="268"/>
    </location>
</feature>
<accession>A0A6A6U139</accession>
<dbReference type="SUPFAM" id="SSF110395">
    <property type="entry name" value="CutC-like"/>
    <property type="match status" value="1"/>
</dbReference>
<dbReference type="EMBL" id="MU004240">
    <property type="protein sequence ID" value="KAF2665366.1"/>
    <property type="molecule type" value="Genomic_DNA"/>
</dbReference>
<evidence type="ECO:0000313" key="4">
    <source>
        <dbReference type="EMBL" id="KAF2665366.1"/>
    </source>
</evidence>
<protein>
    <recommendedName>
        <fullName evidence="2">Copper homeostasis protein cutC homolog</fullName>
    </recommendedName>
</protein>
<proteinExistence type="inferred from homology"/>
<comment type="similarity">
    <text evidence="1">Belongs to the CutC family.</text>
</comment>
<dbReference type="PANTHER" id="PTHR12598">
    <property type="entry name" value="COPPER HOMEOSTASIS PROTEIN CUTC"/>
    <property type="match status" value="1"/>
</dbReference>
<name>A0A6A6U139_9PEZI</name>
<dbReference type="Proteomes" id="UP000799302">
    <property type="component" value="Unassembled WGS sequence"/>
</dbReference>
<dbReference type="InterPro" id="IPR036822">
    <property type="entry name" value="CutC-like_dom_sf"/>
</dbReference>
<dbReference type="OrthoDB" id="7392499at2759"/>
<dbReference type="Pfam" id="PF03932">
    <property type="entry name" value="CutC"/>
    <property type="match status" value="1"/>
</dbReference>
<organism evidence="4 5">
    <name type="scientific">Microthyrium microscopicum</name>
    <dbReference type="NCBI Taxonomy" id="703497"/>
    <lineage>
        <taxon>Eukaryota</taxon>
        <taxon>Fungi</taxon>
        <taxon>Dikarya</taxon>
        <taxon>Ascomycota</taxon>
        <taxon>Pezizomycotina</taxon>
        <taxon>Dothideomycetes</taxon>
        <taxon>Dothideomycetes incertae sedis</taxon>
        <taxon>Microthyriales</taxon>
        <taxon>Microthyriaceae</taxon>
        <taxon>Microthyrium</taxon>
    </lineage>
</organism>
<feature type="region of interest" description="Disordered" evidence="3">
    <location>
        <begin position="241"/>
        <end position="268"/>
    </location>
</feature>
<gene>
    <name evidence="4" type="ORF">BT63DRAFT_482315</name>
</gene>
<evidence type="ECO:0000256" key="2">
    <source>
        <dbReference type="ARBA" id="ARBA00019014"/>
    </source>
</evidence>
<dbReference type="InterPro" id="IPR005627">
    <property type="entry name" value="CutC-like"/>
</dbReference>
<evidence type="ECO:0000256" key="1">
    <source>
        <dbReference type="ARBA" id="ARBA00007768"/>
    </source>
</evidence>
<dbReference type="Gene3D" id="3.20.20.380">
    <property type="entry name" value="Copper homeostasis (CutC) domain"/>
    <property type="match status" value="1"/>
</dbReference>
<dbReference type="GO" id="GO:0005507">
    <property type="term" value="F:copper ion binding"/>
    <property type="evidence" value="ECO:0007669"/>
    <property type="project" value="TreeGrafter"/>
</dbReference>
<keyword evidence="5" id="KW-1185">Reference proteome</keyword>
<evidence type="ECO:0000256" key="3">
    <source>
        <dbReference type="SAM" id="MobiDB-lite"/>
    </source>
</evidence>
<feature type="compositionally biased region" description="Low complexity" evidence="3">
    <location>
        <begin position="241"/>
        <end position="252"/>
    </location>
</feature>
<dbReference type="PANTHER" id="PTHR12598:SF0">
    <property type="entry name" value="COPPER HOMEOSTASIS PROTEIN CUTC HOMOLOG"/>
    <property type="match status" value="1"/>
</dbReference>
<dbReference type="AlphaFoldDB" id="A0A6A6U139"/>
<sequence>MARDKGLLELACFNYESLFNAIAGEADRIEFCADSHLGGTTPKYQDLKRALDGQKLPANVKCTPIHVMIRPRGGSFSYSDEEYNTMQDQVQQFGGVADGFVFGMLRSEDNKVDTERCKALVELAKGKPCTFHRAFDVSNNMEEALDDVEECGFSYILTSGGADKAVDGIDHLVELAEMIERKKYKVQLIIGGGVRTNNLRKLRDTLTSVTWFHTSALEGDQNLPAKGQVNSMKILLNNPSYGSLPTSSSSPSEDGLASRSKETKGLDH</sequence>